<sequence length="206" mass="24007">MNYFYPLATVFLVLGAVWITFPISTPAHMLPEKFRLGNLEKRYGRGRNLNHNETRALYLSLIDEIRLHITKSSTQLSLPDRAILCSALRRQIRLYARSRDGTFYFYWLTDLMLQVRDAYVHALMYLPKSLYLDAQELVKGNFFFQRSLLVIKQICICLFPHYDVWGCPSVTFLKEIKNKTDSDILDSCIVTNSNFNRIGIRVSPVN</sequence>
<name>G0U9D2_TRYVY</name>
<dbReference type="AlphaFoldDB" id="G0U9D2"/>
<gene>
    <name evidence="1" type="ORF">TVY486_1117010</name>
</gene>
<protein>
    <submittedName>
        <fullName evidence="1">Uncharacterized protein</fullName>
    </submittedName>
</protein>
<reference evidence="1" key="1">
    <citation type="journal article" date="2012" name="Proc. Natl. Acad. Sci. U.S.A.">
        <title>Antigenic diversity is generated by distinct evolutionary mechanisms in African trypanosome species.</title>
        <authorList>
            <person name="Jackson A.P."/>
            <person name="Berry A."/>
            <person name="Aslett M."/>
            <person name="Allison H.C."/>
            <person name="Burton P."/>
            <person name="Vavrova-Anderson J."/>
            <person name="Brown R."/>
            <person name="Browne H."/>
            <person name="Corton N."/>
            <person name="Hauser H."/>
            <person name="Gamble J."/>
            <person name="Gilderthorp R."/>
            <person name="Marcello L."/>
            <person name="McQuillan J."/>
            <person name="Otto T.D."/>
            <person name="Quail M.A."/>
            <person name="Sanders M.J."/>
            <person name="van Tonder A."/>
            <person name="Ginger M.L."/>
            <person name="Field M.C."/>
            <person name="Barry J.D."/>
            <person name="Hertz-Fowler C."/>
            <person name="Berriman M."/>
        </authorList>
    </citation>
    <scope>NUCLEOTIDE SEQUENCE</scope>
    <source>
        <strain evidence="1">Y486</strain>
    </source>
</reference>
<accession>G0U9D2</accession>
<organism evidence="1">
    <name type="scientific">Trypanosoma vivax (strain Y486)</name>
    <dbReference type="NCBI Taxonomy" id="1055687"/>
    <lineage>
        <taxon>Eukaryota</taxon>
        <taxon>Discoba</taxon>
        <taxon>Euglenozoa</taxon>
        <taxon>Kinetoplastea</taxon>
        <taxon>Metakinetoplastina</taxon>
        <taxon>Trypanosomatida</taxon>
        <taxon>Trypanosomatidae</taxon>
        <taxon>Trypanosoma</taxon>
        <taxon>Duttonella</taxon>
    </lineage>
</organism>
<evidence type="ECO:0000313" key="1">
    <source>
        <dbReference type="EMBL" id="CCC54217.1"/>
    </source>
</evidence>
<dbReference type="EMBL" id="HE573027">
    <property type="protein sequence ID" value="CCC54217.1"/>
    <property type="molecule type" value="Genomic_DNA"/>
</dbReference>
<dbReference type="VEuPathDB" id="TriTrypDB:TvY486_1117010"/>
<proteinExistence type="predicted"/>